<dbReference type="EMBL" id="JAVRJZ010000005">
    <property type="protein sequence ID" value="KAK2722941.1"/>
    <property type="molecule type" value="Genomic_DNA"/>
</dbReference>
<organism evidence="4 5">
    <name type="scientific">Artemia franciscana</name>
    <name type="common">Brine shrimp</name>
    <name type="synonym">Artemia sanfranciscana</name>
    <dbReference type="NCBI Taxonomy" id="6661"/>
    <lineage>
        <taxon>Eukaryota</taxon>
        <taxon>Metazoa</taxon>
        <taxon>Ecdysozoa</taxon>
        <taxon>Arthropoda</taxon>
        <taxon>Crustacea</taxon>
        <taxon>Branchiopoda</taxon>
        <taxon>Anostraca</taxon>
        <taxon>Artemiidae</taxon>
        <taxon>Artemia</taxon>
    </lineage>
</organism>
<keyword evidence="5" id="KW-1185">Reference proteome</keyword>
<feature type="compositionally biased region" description="Basic and acidic residues" evidence="2">
    <location>
        <begin position="126"/>
        <end position="144"/>
    </location>
</feature>
<feature type="region of interest" description="Disordered" evidence="2">
    <location>
        <begin position="409"/>
        <end position="438"/>
    </location>
</feature>
<feature type="region of interest" description="Disordered" evidence="2">
    <location>
        <begin position="102"/>
        <end position="190"/>
    </location>
</feature>
<name>A0AA88IER4_ARTSF</name>
<feature type="domain" description="BZIP" evidence="3">
    <location>
        <begin position="355"/>
        <end position="369"/>
    </location>
</feature>
<gene>
    <name evidence="4" type="ORF">QYM36_003211</name>
</gene>
<feature type="compositionally biased region" description="Basic residues" evidence="2">
    <location>
        <begin position="160"/>
        <end position="169"/>
    </location>
</feature>
<feature type="compositionally biased region" description="Polar residues" evidence="2">
    <location>
        <begin position="299"/>
        <end position="313"/>
    </location>
</feature>
<feature type="compositionally biased region" description="Polar residues" evidence="2">
    <location>
        <begin position="106"/>
        <end position="124"/>
    </location>
</feature>
<evidence type="ECO:0000256" key="1">
    <source>
        <dbReference type="SAM" id="Coils"/>
    </source>
</evidence>
<evidence type="ECO:0000259" key="3">
    <source>
        <dbReference type="PROSITE" id="PS00036"/>
    </source>
</evidence>
<protein>
    <recommendedName>
        <fullName evidence="3">BZIP domain-containing protein</fullName>
    </recommendedName>
</protein>
<dbReference type="CDD" id="cd14686">
    <property type="entry name" value="bZIP"/>
    <property type="match status" value="1"/>
</dbReference>
<feature type="compositionally biased region" description="Polar residues" evidence="2">
    <location>
        <begin position="150"/>
        <end position="159"/>
    </location>
</feature>
<dbReference type="AlphaFoldDB" id="A0AA88IER4"/>
<feature type="compositionally biased region" description="Polar residues" evidence="2">
    <location>
        <begin position="425"/>
        <end position="438"/>
    </location>
</feature>
<feature type="region of interest" description="Disordered" evidence="2">
    <location>
        <begin position="299"/>
        <end position="360"/>
    </location>
</feature>
<accession>A0AA88IER4</accession>
<evidence type="ECO:0000313" key="5">
    <source>
        <dbReference type="Proteomes" id="UP001187531"/>
    </source>
</evidence>
<dbReference type="GO" id="GO:0003700">
    <property type="term" value="F:DNA-binding transcription factor activity"/>
    <property type="evidence" value="ECO:0007669"/>
    <property type="project" value="InterPro"/>
</dbReference>
<feature type="coiled-coil region" evidence="1">
    <location>
        <begin position="514"/>
        <end position="541"/>
    </location>
</feature>
<evidence type="ECO:0000313" key="4">
    <source>
        <dbReference type="EMBL" id="KAK2722941.1"/>
    </source>
</evidence>
<dbReference type="PROSITE" id="PS00036">
    <property type="entry name" value="BZIP_BASIC"/>
    <property type="match status" value="1"/>
</dbReference>
<reference evidence="4" key="1">
    <citation type="submission" date="2023-07" db="EMBL/GenBank/DDBJ databases">
        <title>Chromosome-level genome assembly of Artemia franciscana.</title>
        <authorList>
            <person name="Jo E."/>
        </authorList>
    </citation>
    <scope>NUCLEOTIDE SEQUENCE</scope>
    <source>
        <tissue evidence="4">Whole body</tissue>
    </source>
</reference>
<dbReference type="InterPro" id="IPR004827">
    <property type="entry name" value="bZIP"/>
</dbReference>
<proteinExistence type="predicted"/>
<dbReference type="Proteomes" id="UP001187531">
    <property type="component" value="Unassembled WGS sequence"/>
</dbReference>
<evidence type="ECO:0000256" key="2">
    <source>
        <dbReference type="SAM" id="MobiDB-lite"/>
    </source>
</evidence>
<feature type="compositionally biased region" description="Basic and acidic residues" evidence="2">
    <location>
        <begin position="178"/>
        <end position="190"/>
    </location>
</feature>
<comment type="caution">
    <text evidence="4">The sequence shown here is derived from an EMBL/GenBank/DDBJ whole genome shotgun (WGS) entry which is preliminary data.</text>
</comment>
<keyword evidence="1" id="KW-0175">Coiled coil</keyword>
<sequence>MDITSDFKVSSQKAKTGFDDLLVDCKLRSSIKRGNEYDMNRAKSQKRYSSQAAMDLEAKAELYSTVHYDTDFQAGADSTSKTITCKDLKIVNSKGCKPLIRREPFDSQSATEVQTETSYSQVDVQESEKESLRGKVNSRSRDKNMISLESLDNNDASRSSLRKQSRKAKISQVTGEMFEDKEKRTMKNEDYEPDTKLKVKQRDEDKEPARTMADNMLSSGIQNFASKVEGDTDEISSETLLLEKTHQKHQRHQPMEDNEGKKVKNNVVGYGLCTSQENAEDNGGSETFSNVNNFQSPEACHSFSTDSTASIESHTPKKNKGLGQQRTWRTKNALKVEKRNQSKNIQALLSETKGKRERNKEAARAYRKRIKDYILGLERLVTSNVGLPAKYLRTKLARGNTIDMLRKRESFQSEKNSGGEIQEPLNLSTKSQAGGSSLSNTLPFEKVKTNIAEQNSISALKQSTKNFGIMRAKNDERKNDGCFERHEDINNCLNKRKKDAIPKEDTGIASRRNARIKKIKIEELETHIVTLEERIATLEKVQGGEIAMRNSKKP</sequence>